<dbReference type="OrthoDB" id="5402033at2759"/>
<dbReference type="AlphaFoldDB" id="A0A2I2G5R2"/>
<dbReference type="RefSeq" id="XP_024703523.1">
    <property type="nucleotide sequence ID" value="XM_024852337.1"/>
</dbReference>
<accession>A0A2I2G5R2</accession>
<name>A0A2I2G5R2_9EURO</name>
<dbReference type="Proteomes" id="UP000234275">
    <property type="component" value="Unassembled WGS sequence"/>
</dbReference>
<dbReference type="STRING" id="1392250.A0A2I2G5R2"/>
<comment type="caution">
    <text evidence="1">The sequence shown here is derived from an EMBL/GenBank/DDBJ whole genome shotgun (WGS) entry which is preliminary data.</text>
</comment>
<gene>
    <name evidence="1" type="ORF">P170DRAFT_465643</name>
</gene>
<protein>
    <submittedName>
        <fullName evidence="1">Uncharacterized protein</fullName>
    </submittedName>
</protein>
<evidence type="ECO:0000313" key="2">
    <source>
        <dbReference type="Proteomes" id="UP000234275"/>
    </source>
</evidence>
<organism evidence="1 2">
    <name type="scientific">Aspergillus steynii IBT 23096</name>
    <dbReference type="NCBI Taxonomy" id="1392250"/>
    <lineage>
        <taxon>Eukaryota</taxon>
        <taxon>Fungi</taxon>
        <taxon>Dikarya</taxon>
        <taxon>Ascomycota</taxon>
        <taxon>Pezizomycotina</taxon>
        <taxon>Eurotiomycetes</taxon>
        <taxon>Eurotiomycetidae</taxon>
        <taxon>Eurotiales</taxon>
        <taxon>Aspergillaceae</taxon>
        <taxon>Aspergillus</taxon>
        <taxon>Aspergillus subgen. Circumdati</taxon>
    </lineage>
</organism>
<dbReference type="GeneID" id="36560035"/>
<evidence type="ECO:0000313" key="1">
    <source>
        <dbReference type="EMBL" id="PLB48221.1"/>
    </source>
</evidence>
<dbReference type="EMBL" id="MSFO01000005">
    <property type="protein sequence ID" value="PLB48221.1"/>
    <property type="molecule type" value="Genomic_DNA"/>
</dbReference>
<dbReference type="VEuPathDB" id="FungiDB:P170DRAFT_465643"/>
<keyword evidence="2" id="KW-1185">Reference proteome</keyword>
<sequence>MPDLTDLPAELLSEILFLAFGVAPRYEEGYDDEGPLDIKSLSRLLLVNRKHYLEFLPLLYSQWTYNGARHNYSTLWKFFRTAVRNPELISTVKVLNIGNWGLYAPIYHDRNRELQDQDERLQFTVADKETVKIALQRSGLLEDLASQISDTILAGRSEYQIRDRRPLMALLLTCLPCVWKVYAHIPASDRFLGAVLQAAIGRQQTGSGGQLTWLPSLKEFHVLCEVPGYFEGNPKIVDEDIYNPSLNFGDIWPILYLEGLHRVHLYDFDMDGFSQLRHHKMHSSEFEHECHIEHLHVATKSKSICRAEDVTALLTLPAALRSLSFSWDDDKAKTKERINGKRRNVWQISNNEVWTAILKYKGTLEYLDVFHDFPLEPRKHRLTDYFGSLSEFVKLRYLSIQAETIIGGYVQGLVAPNQLKEALPASLETLVFAAKDAGKNIHDLPLQLMEVVSQFPHLTALELTDNYAVSASSPRGATPAKYQPLKEACCCNGVRFSMEDPCRPTVPFQYCPFPSGMRCVSRWKETYNMRVDAGFQYDLMRDRATRKAAGLRETPRPPETRVWALKTRVLPFQDHGGNPSFMVFESKEHILLPPLFNFNIYFTHPEGPLAQPSDMEDDLRAMLARIRTDSCSDDSYRLDVYFLPNASSEDCIAHYEAEKATREGSRGMCLEAEIRIDTDFPPPTTPRLPGMLETYDHSRLSGVLFIHPDRSWRNGAQGMHYIRYGADSELGQGFYEDWHDMISDGHGRLGEVISDLARDKWQDTLAIYYEATRRGWTNW</sequence>
<proteinExistence type="predicted"/>
<reference evidence="1 2" key="1">
    <citation type="submission" date="2016-12" db="EMBL/GenBank/DDBJ databases">
        <title>The genomes of Aspergillus section Nigri reveals drivers in fungal speciation.</title>
        <authorList>
            <consortium name="DOE Joint Genome Institute"/>
            <person name="Vesth T.C."/>
            <person name="Nybo J."/>
            <person name="Theobald S."/>
            <person name="Brandl J."/>
            <person name="Frisvad J.C."/>
            <person name="Nielsen K.F."/>
            <person name="Lyhne E.K."/>
            <person name="Kogle M.E."/>
            <person name="Kuo A."/>
            <person name="Riley R."/>
            <person name="Clum A."/>
            <person name="Nolan M."/>
            <person name="Lipzen A."/>
            <person name="Salamov A."/>
            <person name="Henrissat B."/>
            <person name="Wiebenga A."/>
            <person name="De Vries R.P."/>
            <person name="Grigoriev I.V."/>
            <person name="Mortensen U.H."/>
            <person name="Andersen M.R."/>
            <person name="Baker S.E."/>
        </authorList>
    </citation>
    <scope>NUCLEOTIDE SEQUENCE [LARGE SCALE GENOMIC DNA]</scope>
    <source>
        <strain evidence="1 2">IBT 23096</strain>
    </source>
</reference>